<feature type="compositionally biased region" description="Low complexity" evidence="4">
    <location>
        <begin position="203"/>
        <end position="212"/>
    </location>
</feature>
<name>A0A438GEX0_VITVI</name>
<organism evidence="7 8">
    <name type="scientific">Vitis vinifera</name>
    <name type="common">Grape</name>
    <dbReference type="NCBI Taxonomy" id="29760"/>
    <lineage>
        <taxon>Eukaryota</taxon>
        <taxon>Viridiplantae</taxon>
        <taxon>Streptophyta</taxon>
        <taxon>Embryophyta</taxon>
        <taxon>Tracheophyta</taxon>
        <taxon>Spermatophyta</taxon>
        <taxon>Magnoliopsida</taxon>
        <taxon>eudicotyledons</taxon>
        <taxon>Gunneridae</taxon>
        <taxon>Pentapetalae</taxon>
        <taxon>rosids</taxon>
        <taxon>Vitales</taxon>
        <taxon>Vitaceae</taxon>
        <taxon>Viteae</taxon>
        <taxon>Vitis</taxon>
    </lineage>
</organism>
<dbReference type="SUPFAM" id="SSF53098">
    <property type="entry name" value="Ribonuclease H-like"/>
    <property type="match status" value="1"/>
</dbReference>
<dbReference type="SUPFAM" id="SSF56672">
    <property type="entry name" value="DNA/RNA polymerases"/>
    <property type="match status" value="1"/>
</dbReference>
<reference evidence="7 8" key="1">
    <citation type="journal article" date="2018" name="PLoS Genet.">
        <title>Population sequencing reveals clonal diversity and ancestral inbreeding in the grapevine cultivar Chardonnay.</title>
        <authorList>
            <person name="Roach M.J."/>
            <person name="Johnson D.L."/>
            <person name="Bohlmann J."/>
            <person name="van Vuuren H.J."/>
            <person name="Jones S.J."/>
            <person name="Pretorius I.S."/>
            <person name="Schmidt S.A."/>
            <person name="Borneman A.R."/>
        </authorList>
    </citation>
    <scope>NUCLEOTIDE SEQUENCE [LARGE SCALE GENOMIC DNA]</scope>
    <source>
        <strain evidence="8">cv. Chardonnay</strain>
        <tissue evidence="7">Leaf</tissue>
    </source>
</reference>
<feature type="region of interest" description="Disordered" evidence="4">
    <location>
        <begin position="195"/>
        <end position="216"/>
    </location>
</feature>
<dbReference type="GO" id="GO:0016787">
    <property type="term" value="F:hydrolase activity"/>
    <property type="evidence" value="ECO:0007669"/>
    <property type="project" value="UniProtKB-KW"/>
</dbReference>
<dbReference type="InterPro" id="IPR012337">
    <property type="entry name" value="RNaseH-like_sf"/>
</dbReference>
<dbReference type="PROSITE" id="PS50158">
    <property type="entry name" value="ZF_CCHC"/>
    <property type="match status" value="1"/>
</dbReference>
<dbReference type="Pfam" id="PF25597">
    <property type="entry name" value="SH3_retrovirus"/>
    <property type="match status" value="1"/>
</dbReference>
<dbReference type="PANTHER" id="PTHR42648">
    <property type="entry name" value="TRANSPOSASE, PUTATIVE-RELATED"/>
    <property type="match status" value="1"/>
</dbReference>
<dbReference type="CDD" id="cd09272">
    <property type="entry name" value="RNase_HI_RT_Ty1"/>
    <property type="match status" value="1"/>
</dbReference>
<keyword evidence="1" id="KW-0479">Metal-binding</keyword>
<dbReference type="Proteomes" id="UP000288805">
    <property type="component" value="Unassembled WGS sequence"/>
</dbReference>
<comment type="caution">
    <text evidence="7">The sequence shown here is derived from an EMBL/GenBank/DDBJ whole genome shotgun (WGS) entry which is preliminary data.</text>
</comment>
<dbReference type="InterPro" id="IPR001878">
    <property type="entry name" value="Znf_CCHC"/>
</dbReference>
<dbReference type="Pfam" id="PF13976">
    <property type="entry name" value="gag_pre-integrs"/>
    <property type="match status" value="1"/>
</dbReference>
<evidence type="ECO:0000259" key="6">
    <source>
        <dbReference type="PROSITE" id="PS50994"/>
    </source>
</evidence>
<evidence type="ECO:0000256" key="3">
    <source>
        <dbReference type="PROSITE-ProRule" id="PRU00047"/>
    </source>
</evidence>
<dbReference type="GO" id="GO:0015074">
    <property type="term" value="P:DNA integration"/>
    <property type="evidence" value="ECO:0007669"/>
    <property type="project" value="InterPro"/>
</dbReference>
<dbReference type="InterPro" id="IPR036875">
    <property type="entry name" value="Znf_CCHC_sf"/>
</dbReference>
<dbReference type="Pfam" id="PF07727">
    <property type="entry name" value="RVT_2"/>
    <property type="match status" value="1"/>
</dbReference>
<evidence type="ECO:0000256" key="4">
    <source>
        <dbReference type="SAM" id="MobiDB-lite"/>
    </source>
</evidence>
<keyword evidence="3" id="KW-0863">Zinc-finger</keyword>
<dbReference type="Pfam" id="PF14223">
    <property type="entry name" value="Retrotran_gag_2"/>
    <property type="match status" value="1"/>
</dbReference>
<dbReference type="AlphaFoldDB" id="A0A438GEX0"/>
<dbReference type="SUPFAM" id="SSF57756">
    <property type="entry name" value="Retrovirus zinc finger-like domains"/>
    <property type="match status" value="1"/>
</dbReference>
<gene>
    <name evidence="7" type="primary">POLX_888</name>
    <name evidence="7" type="ORF">CK203_058696</name>
</gene>
<feature type="region of interest" description="Disordered" evidence="4">
    <location>
        <begin position="651"/>
        <end position="673"/>
    </location>
</feature>
<dbReference type="GO" id="GO:0008270">
    <property type="term" value="F:zinc ion binding"/>
    <property type="evidence" value="ECO:0007669"/>
    <property type="project" value="UniProtKB-KW"/>
</dbReference>
<keyword evidence="2" id="KW-0378">Hydrolase</keyword>
<sequence length="1053" mass="118998">MAGGTALRRNYPIPFVVAIDAIMASHVDLAEVYKGYSSLVLQATAWHSDGYSRLLEVTLKLGVFAGIRGSIEQHENVRELLKAIDEQFVTSDKALASTLIMKFTSLKLTGIRGVREHIMEMRDIVAQLKKLEVEMSESFLVHFILNTLPPQYGPFKISYNTHKDKWSINELMTMCVQEEGRLLMEQGESAMLVTQRKEKKAKSQASQKGKQQISPKSDIKKDEKCFFCKKKGHVKKKCLKFQNWLEKKGNPTSFVCYESNMVNVNTNTWWIDSGSTIHISNSLQETSFSLIYKSECVGNGILSDGLYCIFLQNDTAHNSLHVQTGIKRCVVKEDSSTLWHRRLGHISIDRIKRLVNDGVLSTLDFTDFETCVDCIKGKQTNKSKRGATRSSTILEIIHTDICSLDMDSHDRGGEYYGRYLEDGQSPGPFAKFLQEHGIVAQYTMPGSPDQNGVAERRNRTLLDMVRSMLSSSKLPKFLWTEALKTAVYILNRVPTKAVPKTPFELLKGWKPSLRHMRVWGCSSEVRIYNPQEKKLNPRTISGYFIGYAEKSKGYRFYCPSHSTRIVESRNAKFLEYDLVSGSDQFRNIVSDIDHTESQPSTSSDRLFIVHNTPQVQSGVERTITEVQPVVEVPQAVDNIPVDQVDQEFTDTSEQQVEPHTSSEDIGATLRRSTRTKRSAIPNDYVVYLQECDYNIGAENDPESFSQAMSCKESELWYNAMKDEMSSIKCNDVWDLVELPNGAKTIGCKWVFKTKKDSLGNIERYKARLVAKGFTQKEGIDYTETFSPVSKKDSLRIILALVAHFDLELQQTDVKTAFLNGKLEEEVYMKQPEGFPSSDGEQLVCTRPDIAFAVGMLGRYQSNPGIDHWKAAKKVMRYLQGTKDYKLMYRRTSNLEVVGYSDSDFAGCVDSRISTSGYIFILAGGAISWRSVKQTMTATSTMEAEFISCFEATSHGVWLKSFISGLRVMDSISRPLSIYCDNSAAVFMAKNNKSGSRSKHIDIKYLAIRERVKEKKVVIEHISTELMIADPLTKGMPPLKFKDHVVNMGLSSLM</sequence>
<dbReference type="InterPro" id="IPR043502">
    <property type="entry name" value="DNA/RNA_pol_sf"/>
</dbReference>
<accession>A0A438GEX0</accession>
<keyword evidence="3" id="KW-0862">Zinc</keyword>
<dbReference type="InterPro" id="IPR001584">
    <property type="entry name" value="Integrase_cat-core"/>
</dbReference>
<evidence type="ECO:0000313" key="8">
    <source>
        <dbReference type="Proteomes" id="UP000288805"/>
    </source>
</evidence>
<dbReference type="GO" id="GO:0003676">
    <property type="term" value="F:nucleic acid binding"/>
    <property type="evidence" value="ECO:0007669"/>
    <property type="project" value="InterPro"/>
</dbReference>
<dbReference type="InterPro" id="IPR039537">
    <property type="entry name" value="Retrotran_Ty1/copia-like"/>
</dbReference>
<dbReference type="InterPro" id="IPR057670">
    <property type="entry name" value="SH3_retrovirus"/>
</dbReference>
<dbReference type="Gene3D" id="3.30.420.10">
    <property type="entry name" value="Ribonuclease H-like superfamily/Ribonuclease H"/>
    <property type="match status" value="1"/>
</dbReference>
<evidence type="ECO:0000259" key="5">
    <source>
        <dbReference type="PROSITE" id="PS50158"/>
    </source>
</evidence>
<protein>
    <submittedName>
        <fullName evidence="7">Retrovirus-related Pol polyprotein from transposon TNT 1-94</fullName>
    </submittedName>
</protein>
<dbReference type="InterPro" id="IPR036397">
    <property type="entry name" value="RNaseH_sf"/>
</dbReference>
<evidence type="ECO:0000313" key="7">
    <source>
        <dbReference type="EMBL" id="RVW70739.1"/>
    </source>
</evidence>
<dbReference type="InterPro" id="IPR013103">
    <property type="entry name" value="RVT_2"/>
</dbReference>
<dbReference type="PANTHER" id="PTHR42648:SF28">
    <property type="entry name" value="TRANSPOSON-ENCODED PROTEIN WITH RIBONUCLEASE H-LIKE AND RETROVIRUS ZINC FINGER-LIKE DOMAINS"/>
    <property type="match status" value="1"/>
</dbReference>
<proteinExistence type="predicted"/>
<feature type="domain" description="Integrase catalytic" evidence="6">
    <location>
        <begin position="410"/>
        <end position="510"/>
    </location>
</feature>
<evidence type="ECO:0000256" key="2">
    <source>
        <dbReference type="ARBA" id="ARBA00022801"/>
    </source>
</evidence>
<evidence type="ECO:0000256" key="1">
    <source>
        <dbReference type="ARBA" id="ARBA00022723"/>
    </source>
</evidence>
<dbReference type="InterPro" id="IPR025724">
    <property type="entry name" value="GAG-pre-integrase_dom"/>
</dbReference>
<feature type="domain" description="CCHC-type" evidence="5">
    <location>
        <begin position="224"/>
        <end position="238"/>
    </location>
</feature>
<dbReference type="EMBL" id="QGNW01000456">
    <property type="protein sequence ID" value="RVW70739.1"/>
    <property type="molecule type" value="Genomic_DNA"/>
</dbReference>
<dbReference type="PROSITE" id="PS50994">
    <property type="entry name" value="INTEGRASE"/>
    <property type="match status" value="1"/>
</dbReference>